<gene>
    <name evidence="1" type="ORF">DERYTH_LOCUS18866</name>
</gene>
<dbReference type="GO" id="GO:0003676">
    <property type="term" value="F:nucleic acid binding"/>
    <property type="evidence" value="ECO:0007669"/>
    <property type="project" value="InterPro"/>
</dbReference>
<accession>A0A9N9JEW5</accession>
<name>A0A9N9JEW5_9GLOM</name>
<reference evidence="1" key="1">
    <citation type="submission" date="2021-06" db="EMBL/GenBank/DDBJ databases">
        <authorList>
            <person name="Kallberg Y."/>
            <person name="Tangrot J."/>
            <person name="Rosling A."/>
        </authorList>
    </citation>
    <scope>NUCLEOTIDE SEQUENCE</scope>
    <source>
        <strain evidence="1">MA453B</strain>
    </source>
</reference>
<dbReference type="EMBL" id="CAJVPY010019800">
    <property type="protein sequence ID" value="CAG8772984.1"/>
    <property type="molecule type" value="Genomic_DNA"/>
</dbReference>
<dbReference type="AlphaFoldDB" id="A0A9N9JEW5"/>
<dbReference type="Proteomes" id="UP000789405">
    <property type="component" value="Unassembled WGS sequence"/>
</dbReference>
<evidence type="ECO:0000313" key="2">
    <source>
        <dbReference type="Proteomes" id="UP000789405"/>
    </source>
</evidence>
<dbReference type="Gene3D" id="3.30.70.330">
    <property type="match status" value="1"/>
</dbReference>
<dbReference type="OrthoDB" id="2491014at2759"/>
<protein>
    <submittedName>
        <fullName evidence="1">26730_t:CDS:1</fullName>
    </submittedName>
</protein>
<feature type="non-terminal residue" evidence="1">
    <location>
        <position position="137"/>
    </location>
</feature>
<organism evidence="1 2">
    <name type="scientific">Dentiscutata erythropus</name>
    <dbReference type="NCBI Taxonomy" id="1348616"/>
    <lineage>
        <taxon>Eukaryota</taxon>
        <taxon>Fungi</taxon>
        <taxon>Fungi incertae sedis</taxon>
        <taxon>Mucoromycota</taxon>
        <taxon>Glomeromycotina</taxon>
        <taxon>Glomeromycetes</taxon>
        <taxon>Diversisporales</taxon>
        <taxon>Gigasporaceae</taxon>
        <taxon>Dentiscutata</taxon>
    </lineage>
</organism>
<sequence length="137" mass="15912">MLRFLDKKTLVKRSKFKSVVKNLPKIAAESALLRQLKNIKAKAVYISTNSNRNQKGTALVYFASKEDQLKSMEQTVYYFNTKLEWADLVNEEIKKSYQQPREKSSILKSRNASISYLIDKENITPKKMTTDSLKKKE</sequence>
<comment type="caution">
    <text evidence="1">The sequence shown here is derived from an EMBL/GenBank/DDBJ whole genome shotgun (WGS) entry which is preliminary data.</text>
</comment>
<dbReference type="InterPro" id="IPR035979">
    <property type="entry name" value="RBD_domain_sf"/>
</dbReference>
<dbReference type="SUPFAM" id="SSF54928">
    <property type="entry name" value="RNA-binding domain, RBD"/>
    <property type="match status" value="1"/>
</dbReference>
<evidence type="ECO:0000313" key="1">
    <source>
        <dbReference type="EMBL" id="CAG8772984.1"/>
    </source>
</evidence>
<proteinExistence type="predicted"/>
<keyword evidence="2" id="KW-1185">Reference proteome</keyword>
<dbReference type="InterPro" id="IPR012677">
    <property type="entry name" value="Nucleotide-bd_a/b_plait_sf"/>
</dbReference>